<evidence type="ECO:0008006" key="3">
    <source>
        <dbReference type="Google" id="ProtNLM"/>
    </source>
</evidence>
<dbReference type="Proteomes" id="UP000695562">
    <property type="component" value="Unassembled WGS sequence"/>
</dbReference>
<name>A0A8J4Q1K1_9MYCE</name>
<accession>A0A8J4Q1K1</accession>
<gene>
    <name evidence="1" type="ORF">CYY_000597</name>
</gene>
<evidence type="ECO:0000313" key="2">
    <source>
        <dbReference type="Proteomes" id="UP000695562"/>
    </source>
</evidence>
<organism evidence="1 2">
    <name type="scientific">Polysphondylium violaceum</name>
    <dbReference type="NCBI Taxonomy" id="133409"/>
    <lineage>
        <taxon>Eukaryota</taxon>
        <taxon>Amoebozoa</taxon>
        <taxon>Evosea</taxon>
        <taxon>Eumycetozoa</taxon>
        <taxon>Dictyostelia</taxon>
        <taxon>Dictyosteliales</taxon>
        <taxon>Dictyosteliaceae</taxon>
        <taxon>Polysphondylium</taxon>
    </lineage>
</organism>
<proteinExistence type="predicted"/>
<dbReference type="EMBL" id="AJWJ01000011">
    <property type="protein sequence ID" value="KAF2078126.1"/>
    <property type="molecule type" value="Genomic_DNA"/>
</dbReference>
<sequence length="627" mass="73686">MNKDLYSRVFNNKYLSTKIFNIIHDVQIDRYSLKYEDIVDIGWMFRNGHLGVAKEKINNKQILYIDHGDLFSIVANTDTNLFISLYEQNRYTARGYLVDKKNVILDSSNKKYQLKNKQVIKYLYDREFKDDILEQLVVAKMDPEVIEYLLEIGWFRVSIDLIKREFHPSTGYRGLGSPPKVLELLLKNFRGPIPLKDSIEIIRSNIAFPIPTDLSLLLPLFHPDIRDEIFEQIDFDHVISILDQKNNQQKRINQLKSMIPIVVVESRDILVLETYAMWSQWTREGGQDSFFNLWNTNVNRIRVRGNHIYYHTKNDLSPLISDEFLIEDTNVVDIGDFLKGLACAQVSLSILQFLHNKGLKSTKIRSDFSEFYNQLAKLSNKKDIEMIVTLSSLAPYGELINRIDLLKACCRLGLIYKFKYYYELFKKENHNYIWNCVVPILFKEAANHGQYHMYRVIESFGQESCMNIWELTDFYNQNSFKCFEKEVDKIINSDGSSKRLFLSYVQIGIKFSDFIGVKTLFNKYLSNSLDEKNFTDDKMLYEMLGETNNLTIIDYLSKHQSLFFKTTCSIQAKSFFKNVLEKAVEYKNLPLVEYLLKYQCLETNDLSTLDLQFISEYFDENNNIIIK</sequence>
<reference evidence="1" key="1">
    <citation type="submission" date="2020-01" db="EMBL/GenBank/DDBJ databases">
        <title>Development of genomics and gene disruption for Polysphondylium violaceum indicates a role for the polyketide synthase stlB in stalk morphogenesis.</title>
        <authorList>
            <person name="Narita B."/>
            <person name="Kawabe Y."/>
            <person name="Kin K."/>
            <person name="Saito T."/>
            <person name="Gibbs R."/>
            <person name="Kuspa A."/>
            <person name="Muzny D."/>
            <person name="Queller D."/>
            <person name="Richards S."/>
            <person name="Strassman J."/>
            <person name="Sucgang R."/>
            <person name="Worley K."/>
            <person name="Schaap P."/>
        </authorList>
    </citation>
    <scope>NUCLEOTIDE SEQUENCE</scope>
    <source>
        <strain evidence="1">QSvi11</strain>
    </source>
</reference>
<comment type="caution">
    <text evidence="1">The sequence shown here is derived from an EMBL/GenBank/DDBJ whole genome shotgun (WGS) entry which is preliminary data.</text>
</comment>
<dbReference type="AlphaFoldDB" id="A0A8J4Q1K1"/>
<keyword evidence="2" id="KW-1185">Reference proteome</keyword>
<protein>
    <recommendedName>
        <fullName evidence="3">Ankyrin repeat protein</fullName>
    </recommendedName>
</protein>
<evidence type="ECO:0000313" key="1">
    <source>
        <dbReference type="EMBL" id="KAF2078126.1"/>
    </source>
</evidence>